<dbReference type="OrthoDB" id="783096at2759"/>
<evidence type="ECO:0000256" key="1">
    <source>
        <dbReference type="SAM" id="SignalP"/>
    </source>
</evidence>
<dbReference type="PANTHER" id="PTHR32440:SF11">
    <property type="entry name" value="METALLOPHOSPHOESTERASE DOMAIN-CONTAINING PROTEIN"/>
    <property type="match status" value="1"/>
</dbReference>
<gene>
    <name evidence="3" type="ORF">PROFUN_12412</name>
</gene>
<sequence>MRHWLLIALLTWVTFADRPPLRFRRDGTFKIAQFSDLHFGEAEETDWGPKQDEDSLRYILDKEKPDLVVLTGDVITGEEGNNIVDNATTYWRMALSPMIKRKIEWASAFGNHCPIASGINGTRTDLMREDVSHASSRSQFGPSDIEGVSNYALPIHDHTGATFMLYLMDSNYLPCLNSSAPCFYPNQVEWLERQMKLSAGEDGSVMPSFAFFHIPIIEYDLMWNCNTSYGYQNDTEVASQGVNTGMFRVFQENGGTAIFVGHNHGNDYCGTRLGVKLCYGRHTGHGGYGDEWKKGARIIKIHNRGSLGRFSTWLRMEDGEKITKEPVHVPDGACESSE</sequence>
<name>A0A2P6N7J7_9EUKA</name>
<proteinExistence type="predicted"/>
<dbReference type="PANTHER" id="PTHR32440">
    <property type="entry name" value="PHOSPHATASE DCR2-RELATED-RELATED"/>
    <property type="match status" value="1"/>
</dbReference>
<feature type="signal peptide" evidence="1">
    <location>
        <begin position="1"/>
        <end position="16"/>
    </location>
</feature>
<dbReference type="Pfam" id="PF00149">
    <property type="entry name" value="Metallophos"/>
    <property type="match status" value="1"/>
</dbReference>
<evidence type="ECO:0000313" key="4">
    <source>
        <dbReference type="Proteomes" id="UP000241769"/>
    </source>
</evidence>
<evidence type="ECO:0000313" key="3">
    <source>
        <dbReference type="EMBL" id="PRP79923.1"/>
    </source>
</evidence>
<dbReference type="AlphaFoldDB" id="A0A2P6N7J7"/>
<dbReference type="Proteomes" id="UP000241769">
    <property type="component" value="Unassembled WGS sequence"/>
</dbReference>
<keyword evidence="1" id="KW-0732">Signal</keyword>
<dbReference type="CDD" id="cd07383">
    <property type="entry name" value="MPP_Dcr2"/>
    <property type="match status" value="1"/>
</dbReference>
<dbReference type="SUPFAM" id="SSF56300">
    <property type="entry name" value="Metallo-dependent phosphatases"/>
    <property type="match status" value="1"/>
</dbReference>
<accession>A0A2P6N7J7</accession>
<feature type="domain" description="Calcineurin-like phosphoesterase" evidence="2">
    <location>
        <begin position="29"/>
        <end position="265"/>
    </location>
</feature>
<dbReference type="Gene3D" id="3.60.21.10">
    <property type="match status" value="1"/>
</dbReference>
<dbReference type="InParanoid" id="A0A2P6N7J7"/>
<protein>
    <submittedName>
        <fullName evidence="3">Metallophosphoesterase domain-containing protein</fullName>
    </submittedName>
</protein>
<organism evidence="3 4">
    <name type="scientific">Planoprotostelium fungivorum</name>
    <dbReference type="NCBI Taxonomy" id="1890364"/>
    <lineage>
        <taxon>Eukaryota</taxon>
        <taxon>Amoebozoa</taxon>
        <taxon>Evosea</taxon>
        <taxon>Variosea</taxon>
        <taxon>Cavosteliida</taxon>
        <taxon>Cavosteliaceae</taxon>
        <taxon>Planoprotostelium</taxon>
    </lineage>
</organism>
<evidence type="ECO:0000259" key="2">
    <source>
        <dbReference type="Pfam" id="PF00149"/>
    </source>
</evidence>
<dbReference type="EMBL" id="MDYQ01000166">
    <property type="protein sequence ID" value="PRP79923.1"/>
    <property type="molecule type" value="Genomic_DNA"/>
</dbReference>
<keyword evidence="4" id="KW-1185">Reference proteome</keyword>
<comment type="caution">
    <text evidence="3">The sequence shown here is derived from an EMBL/GenBank/DDBJ whole genome shotgun (WGS) entry which is preliminary data.</text>
</comment>
<reference evidence="3 4" key="1">
    <citation type="journal article" date="2018" name="Genome Biol. Evol.">
        <title>Multiple Roots of Fruiting Body Formation in Amoebozoa.</title>
        <authorList>
            <person name="Hillmann F."/>
            <person name="Forbes G."/>
            <person name="Novohradska S."/>
            <person name="Ferling I."/>
            <person name="Riege K."/>
            <person name="Groth M."/>
            <person name="Westermann M."/>
            <person name="Marz M."/>
            <person name="Spaller T."/>
            <person name="Winckler T."/>
            <person name="Schaap P."/>
            <person name="Glockner G."/>
        </authorList>
    </citation>
    <scope>NUCLEOTIDE SEQUENCE [LARGE SCALE GENOMIC DNA]</scope>
    <source>
        <strain evidence="3 4">Jena</strain>
    </source>
</reference>
<dbReference type="InterPro" id="IPR004843">
    <property type="entry name" value="Calcineurin-like_PHP"/>
</dbReference>
<feature type="chain" id="PRO_5015113374" evidence="1">
    <location>
        <begin position="17"/>
        <end position="338"/>
    </location>
</feature>
<dbReference type="InterPro" id="IPR029052">
    <property type="entry name" value="Metallo-depent_PP-like"/>
</dbReference>
<dbReference type="STRING" id="1890364.A0A2P6N7J7"/>
<dbReference type="GO" id="GO:0016788">
    <property type="term" value="F:hydrolase activity, acting on ester bonds"/>
    <property type="evidence" value="ECO:0007669"/>
    <property type="project" value="TreeGrafter"/>
</dbReference>
<dbReference type="GO" id="GO:0005737">
    <property type="term" value="C:cytoplasm"/>
    <property type="evidence" value="ECO:0007669"/>
    <property type="project" value="TreeGrafter"/>
</dbReference>